<dbReference type="EMBL" id="BMLT01000001">
    <property type="protein sequence ID" value="GGO75690.1"/>
    <property type="molecule type" value="Genomic_DNA"/>
</dbReference>
<dbReference type="SMART" id="SM00493">
    <property type="entry name" value="TOPRIM"/>
    <property type="match status" value="1"/>
</dbReference>
<keyword evidence="13" id="KW-1185">Reference proteome</keyword>
<dbReference type="InterPro" id="IPR013826">
    <property type="entry name" value="Topo_IA_cen_sub3"/>
</dbReference>
<dbReference type="InterPro" id="IPR013824">
    <property type="entry name" value="Topo_IA_cen_sub1"/>
</dbReference>
<feature type="region of interest" description="Disordered" evidence="9">
    <location>
        <begin position="618"/>
        <end position="658"/>
    </location>
</feature>
<dbReference type="PROSITE" id="PS00396">
    <property type="entry name" value="TOPO_IA_1"/>
    <property type="match status" value="1"/>
</dbReference>
<evidence type="ECO:0000256" key="4">
    <source>
        <dbReference type="ARBA" id="ARBA00022842"/>
    </source>
</evidence>
<evidence type="ECO:0000259" key="11">
    <source>
        <dbReference type="PROSITE" id="PS52039"/>
    </source>
</evidence>
<dbReference type="SMART" id="SM00436">
    <property type="entry name" value="TOP1Bc"/>
    <property type="match status" value="1"/>
</dbReference>
<dbReference type="Gene3D" id="1.10.460.10">
    <property type="entry name" value="Topoisomerase I, domain 2"/>
    <property type="match status" value="1"/>
</dbReference>
<feature type="site" description="Interaction with DNA" evidence="8">
    <location>
        <position position="185"/>
    </location>
</feature>
<dbReference type="Gene3D" id="3.40.50.140">
    <property type="match status" value="1"/>
</dbReference>
<dbReference type="FunFam" id="3.40.50.140:FF:000004">
    <property type="entry name" value="DNA topoisomerase 3"/>
    <property type="match status" value="1"/>
</dbReference>
<feature type="site" description="Interaction with DNA" evidence="8">
    <location>
        <position position="61"/>
    </location>
</feature>
<feature type="binding site" evidence="8">
    <location>
        <position position="103"/>
    </location>
    <ligand>
        <name>Mg(2+)</name>
        <dbReference type="ChEBI" id="CHEBI:18420"/>
        <label>1</label>
        <note>catalytic</note>
    </ligand>
</feature>
<dbReference type="GO" id="GO:0043597">
    <property type="term" value="C:cytoplasmic replication fork"/>
    <property type="evidence" value="ECO:0007669"/>
    <property type="project" value="TreeGrafter"/>
</dbReference>
<keyword evidence="3 8" id="KW-0479">Metal-binding</keyword>
<evidence type="ECO:0000256" key="2">
    <source>
        <dbReference type="ARBA" id="ARBA00009446"/>
    </source>
</evidence>
<dbReference type="PROSITE" id="PS52039">
    <property type="entry name" value="TOPO_IA_2"/>
    <property type="match status" value="1"/>
</dbReference>
<feature type="site" description="Interaction with DNA" evidence="8">
    <location>
        <position position="330"/>
    </location>
</feature>
<feature type="domain" description="Topo IA-type catalytic" evidence="11">
    <location>
        <begin position="155"/>
        <end position="607"/>
    </location>
</feature>
<reference evidence="12 13" key="1">
    <citation type="journal article" date="2014" name="Int. J. Syst. Evol. Microbiol.">
        <title>Complete genome sequence of Corynebacterium casei LMG S-19264T (=DSM 44701T), isolated from a smear-ripened cheese.</title>
        <authorList>
            <consortium name="US DOE Joint Genome Institute (JGI-PGF)"/>
            <person name="Walter F."/>
            <person name="Albersmeier A."/>
            <person name="Kalinowski J."/>
            <person name="Ruckert C."/>
        </authorList>
    </citation>
    <scope>NUCLEOTIDE SEQUENCE [LARGE SCALE GENOMIC DNA]</scope>
    <source>
        <strain evidence="12 13">CGMCC 1.7286</strain>
    </source>
</reference>
<dbReference type="PANTHER" id="PTHR11390:SF21">
    <property type="entry name" value="DNA TOPOISOMERASE 3-ALPHA"/>
    <property type="match status" value="1"/>
</dbReference>
<dbReference type="NCBIfam" id="NF005829">
    <property type="entry name" value="PRK07726.1"/>
    <property type="match status" value="1"/>
</dbReference>
<dbReference type="GO" id="GO:0006281">
    <property type="term" value="P:DNA repair"/>
    <property type="evidence" value="ECO:0007669"/>
    <property type="project" value="TreeGrafter"/>
</dbReference>
<dbReference type="CDD" id="cd00186">
    <property type="entry name" value="TOP1Ac"/>
    <property type="match status" value="1"/>
</dbReference>
<dbReference type="Proteomes" id="UP000599578">
    <property type="component" value="Unassembled WGS sequence"/>
</dbReference>
<evidence type="ECO:0000256" key="7">
    <source>
        <dbReference type="ARBA" id="ARBA00023235"/>
    </source>
</evidence>
<dbReference type="HAMAP" id="MF_00953">
    <property type="entry name" value="Topoisom_3_prok"/>
    <property type="match status" value="1"/>
</dbReference>
<dbReference type="Pfam" id="PF01131">
    <property type="entry name" value="Topoisom_bac"/>
    <property type="match status" value="1"/>
</dbReference>
<keyword evidence="7 8" id="KW-0413">Isomerase</keyword>
<dbReference type="NCBIfam" id="TIGR01056">
    <property type="entry name" value="topB"/>
    <property type="match status" value="1"/>
</dbReference>
<evidence type="ECO:0000313" key="12">
    <source>
        <dbReference type="EMBL" id="GGO75690.1"/>
    </source>
</evidence>
<comment type="similarity">
    <text evidence="2 8">Belongs to the type IA topoisomerase family.</text>
</comment>
<dbReference type="SMART" id="SM00437">
    <property type="entry name" value="TOP1Ac"/>
    <property type="match status" value="1"/>
</dbReference>
<feature type="compositionally biased region" description="Basic residues" evidence="9">
    <location>
        <begin position="627"/>
        <end position="647"/>
    </location>
</feature>
<keyword evidence="6 8" id="KW-0238">DNA-binding</keyword>
<dbReference type="InterPro" id="IPR006171">
    <property type="entry name" value="TOPRIM_dom"/>
</dbReference>
<dbReference type="GO" id="GO:0003917">
    <property type="term" value="F:DNA topoisomerase type I (single strand cut, ATP-independent) activity"/>
    <property type="evidence" value="ECO:0007669"/>
    <property type="project" value="UniProtKB-UniRule"/>
</dbReference>
<keyword evidence="5 8" id="KW-0799">Topoisomerase</keyword>
<feature type="site" description="Interaction with DNA" evidence="8">
    <location>
        <position position="170"/>
    </location>
</feature>
<accession>A0A918DPI9</accession>
<comment type="catalytic activity">
    <reaction evidence="1 8">
        <text>ATP-independent breakage of single-stranded DNA, followed by passage and rejoining.</text>
        <dbReference type="EC" id="5.6.2.1"/>
    </reaction>
</comment>
<feature type="binding site" evidence="8">
    <location>
        <position position="105"/>
    </location>
    <ligand>
        <name>Mg(2+)</name>
        <dbReference type="ChEBI" id="CHEBI:18420"/>
        <label>2</label>
    </ligand>
</feature>
<feature type="active site" description="O-(5'-phospho-DNA)-tyrosine intermediate" evidence="8">
    <location>
        <position position="328"/>
    </location>
</feature>
<dbReference type="GO" id="GO:0006310">
    <property type="term" value="P:DNA recombination"/>
    <property type="evidence" value="ECO:0007669"/>
    <property type="project" value="TreeGrafter"/>
</dbReference>
<dbReference type="Pfam" id="PF01751">
    <property type="entry name" value="Toprim"/>
    <property type="match status" value="1"/>
</dbReference>
<comment type="cofactor">
    <cofactor evidence="8">
        <name>Mg(2+)</name>
        <dbReference type="ChEBI" id="CHEBI:18420"/>
    </cofactor>
    <text evidence="8">Binds two Mg(2+) per subunit.</text>
</comment>
<evidence type="ECO:0000259" key="10">
    <source>
        <dbReference type="PROSITE" id="PS50880"/>
    </source>
</evidence>
<gene>
    <name evidence="8 12" type="primary">topB</name>
    <name evidence="12" type="ORF">GCM10011348_01080</name>
</gene>
<evidence type="ECO:0000256" key="1">
    <source>
        <dbReference type="ARBA" id="ARBA00000213"/>
    </source>
</evidence>
<dbReference type="InterPro" id="IPR005738">
    <property type="entry name" value="TopoIII"/>
</dbReference>
<comment type="function">
    <text evidence="8">Releases the supercoiling and torsional tension of DNA, which is introduced during the DNA replication and transcription, by transiently cleaving and rejoining one strand of the DNA duplex. Introduces a single-strand break via transesterification at a target site in duplex DNA. The scissile phosphodiester is attacked by the catalytic tyrosine of the enzyme, resulting in the formation of a DNA-(5'-phosphotyrosyl)-enzyme intermediate and the expulsion of a 3'-OH DNA strand. The free DNA strand then undergoes passage around the unbroken strand, thus removing DNA supercoils. Finally, in the religation step, the DNA 3'-OH attacks the covalent intermediate to expel the active-site tyrosine and restore the DNA phosphodiester backbone.</text>
</comment>
<dbReference type="Gene3D" id="2.70.20.10">
    <property type="entry name" value="Topoisomerase I, domain 3"/>
    <property type="match status" value="1"/>
</dbReference>
<dbReference type="GO" id="GO:0000287">
    <property type="term" value="F:magnesium ion binding"/>
    <property type="evidence" value="ECO:0007669"/>
    <property type="project" value="UniProtKB-UniRule"/>
</dbReference>
<dbReference type="RefSeq" id="WP_188857310.1">
    <property type="nucleotide sequence ID" value="NZ_BMLT01000001.1"/>
</dbReference>
<feature type="domain" description="Toprim" evidence="10">
    <location>
        <begin position="1"/>
        <end position="134"/>
    </location>
</feature>
<feature type="site" description="Interaction with DNA" evidence="8">
    <location>
        <position position="178"/>
    </location>
</feature>
<dbReference type="PRINTS" id="PR00417">
    <property type="entry name" value="PRTPISMRASEI"/>
</dbReference>
<sequence length="658" mass="73400">MRLFIAEKPSLGRAIADVLPRPHQKGEGFIRAANGDTVSWCIGHLLEQAEPDAYDPAYKQWRLEHLPILPQQWQLVPKPKTRKQLTVLRKLVREADQLVHAGDPDREGQLLVDEVIDYLGVKGAKRDAVQRCLISDLNPPAVRRALERLRPNREFVPLATSALARSRADWLYGINLTRAYTIQGRKVGYDGVLSVGRVQTPVLGLVVRRDRAIEDFVPKPFYEVLAHLLTEDGERFHAKWQPSEACRPFQDEDGRVLSRRLAENVVSRIDGQPATVLVVDRKRKRQAPPLPYNLSNLQIDAAKRYGLSAQATLDAAQSLYEKHKLITYPRSDSRHLPVEHHARAPRVLQAIGASTEAFVEALKVADPGRRSKAWNDSKVDAHHAIVPTEKKFDIARLSQSERQLYELIARQYLVQFMPDHEYYETRVEVEIAGGRFVARARQLIEPGWKALYGQKALKDDAEDAQQLLPALSVGQVLQCERGELVEKMTQPPKPFTDATLLAAMTGIARFVEDAEVRRILKDTDGLGTEATRAGIIELLFRRGFLERQGKSIRSSAAGRGLIDSLPQAATLPDMTATWESRLEAICQREAGYGDFMTQLLTALQALVEGARSSLPHSLAGVAAAPSSRRRRRRGSSAGKGAKRRPRRTSAAGADTQAG</sequence>
<organism evidence="12 13">
    <name type="scientific">Marinobacterium nitratireducens</name>
    <dbReference type="NCBI Taxonomy" id="518897"/>
    <lineage>
        <taxon>Bacteria</taxon>
        <taxon>Pseudomonadati</taxon>
        <taxon>Pseudomonadota</taxon>
        <taxon>Gammaproteobacteria</taxon>
        <taxon>Oceanospirillales</taxon>
        <taxon>Oceanospirillaceae</taxon>
        <taxon>Marinobacterium</taxon>
    </lineage>
</organism>
<dbReference type="PANTHER" id="PTHR11390">
    <property type="entry name" value="PROKARYOTIC DNA TOPOISOMERASE"/>
    <property type="match status" value="1"/>
</dbReference>
<dbReference type="InterPro" id="IPR023405">
    <property type="entry name" value="Topo_IA_core_domain"/>
</dbReference>
<dbReference type="GO" id="GO:0003677">
    <property type="term" value="F:DNA binding"/>
    <property type="evidence" value="ECO:0007669"/>
    <property type="project" value="UniProtKB-KW"/>
</dbReference>
<dbReference type="PROSITE" id="PS50880">
    <property type="entry name" value="TOPRIM"/>
    <property type="match status" value="1"/>
</dbReference>
<dbReference type="FunFam" id="1.10.290.10:FF:000004">
    <property type="entry name" value="DNA topoisomerase 3"/>
    <property type="match status" value="1"/>
</dbReference>
<evidence type="ECO:0000256" key="9">
    <source>
        <dbReference type="SAM" id="MobiDB-lite"/>
    </source>
</evidence>
<evidence type="ECO:0000256" key="8">
    <source>
        <dbReference type="HAMAP-Rule" id="MF_00953"/>
    </source>
</evidence>
<dbReference type="CDD" id="cd03362">
    <property type="entry name" value="TOPRIM_TopoIA_TopoIII"/>
    <property type="match status" value="1"/>
</dbReference>
<dbReference type="Gene3D" id="1.10.290.10">
    <property type="entry name" value="Topoisomerase I, domain 4"/>
    <property type="match status" value="1"/>
</dbReference>
<dbReference type="InterPro" id="IPR000380">
    <property type="entry name" value="Topo_IA"/>
</dbReference>
<dbReference type="EC" id="5.6.2.1" evidence="8"/>
<feature type="region of interest" description="Interaction with DNA" evidence="8">
    <location>
        <begin position="194"/>
        <end position="199"/>
    </location>
</feature>
<evidence type="ECO:0000256" key="5">
    <source>
        <dbReference type="ARBA" id="ARBA00023029"/>
    </source>
</evidence>
<dbReference type="AlphaFoldDB" id="A0A918DPI9"/>
<evidence type="ECO:0000313" key="13">
    <source>
        <dbReference type="Proteomes" id="UP000599578"/>
    </source>
</evidence>
<dbReference type="InterPro" id="IPR003601">
    <property type="entry name" value="Topo_IA_2"/>
</dbReference>
<dbReference type="InterPro" id="IPR013497">
    <property type="entry name" value="Topo_IA_cen"/>
</dbReference>
<dbReference type="InterPro" id="IPR023406">
    <property type="entry name" value="Topo_IA_AS"/>
</dbReference>
<keyword evidence="4 8" id="KW-0460">Magnesium</keyword>
<evidence type="ECO:0000256" key="3">
    <source>
        <dbReference type="ARBA" id="ARBA00022723"/>
    </source>
</evidence>
<feature type="binding site" evidence="8">
    <location>
        <position position="103"/>
    </location>
    <ligand>
        <name>Mg(2+)</name>
        <dbReference type="ChEBI" id="CHEBI:18420"/>
        <label>2</label>
    </ligand>
</feature>
<evidence type="ECO:0000256" key="6">
    <source>
        <dbReference type="ARBA" id="ARBA00023125"/>
    </source>
</evidence>
<dbReference type="InterPro" id="IPR034144">
    <property type="entry name" value="TOPRIM_TopoIII"/>
</dbReference>
<comment type="caution">
    <text evidence="12">The sequence shown here is derived from an EMBL/GenBank/DDBJ whole genome shotgun (WGS) entry which is preliminary data.</text>
</comment>
<dbReference type="InterPro" id="IPR013825">
    <property type="entry name" value="Topo_IA_cen_sub2"/>
</dbReference>
<dbReference type="GO" id="GO:0006265">
    <property type="term" value="P:DNA topological change"/>
    <property type="evidence" value="ECO:0007669"/>
    <property type="project" value="UniProtKB-UniRule"/>
</dbReference>
<dbReference type="InterPro" id="IPR003602">
    <property type="entry name" value="Topo_IA_DNA-bd_dom"/>
</dbReference>
<name>A0A918DPI9_9GAMM</name>
<feature type="binding site" evidence="8">
    <location>
        <position position="7"/>
    </location>
    <ligand>
        <name>Mg(2+)</name>
        <dbReference type="ChEBI" id="CHEBI:18420"/>
        <label>1</label>
        <note>catalytic</note>
    </ligand>
</feature>
<dbReference type="SUPFAM" id="SSF56712">
    <property type="entry name" value="Prokaryotic type I DNA topoisomerase"/>
    <property type="match status" value="1"/>
</dbReference>
<protein>
    <recommendedName>
        <fullName evidence="8">DNA topoisomerase 3</fullName>
        <ecNumber evidence="8">5.6.2.1</ecNumber>
    </recommendedName>
    <alternativeName>
        <fullName evidence="8">DNA topoisomerase III</fullName>
    </alternativeName>
</protein>
<proteinExistence type="inferred from homology"/>